<evidence type="ECO:0000313" key="2">
    <source>
        <dbReference type="EMBL" id="MBB4248366.1"/>
    </source>
</evidence>
<dbReference type="EMBL" id="JACIGE010000010">
    <property type="protein sequence ID" value="MBB4248366.1"/>
    <property type="molecule type" value="Genomic_DNA"/>
</dbReference>
<feature type="transmembrane region" description="Helical" evidence="1">
    <location>
        <begin position="12"/>
        <end position="29"/>
    </location>
</feature>
<proteinExistence type="predicted"/>
<keyword evidence="1" id="KW-0472">Membrane</keyword>
<keyword evidence="1" id="KW-1133">Transmembrane helix</keyword>
<comment type="caution">
    <text evidence="2">The sequence shown here is derived from an EMBL/GenBank/DDBJ whole genome shotgun (WGS) entry which is preliminary data.</text>
</comment>
<name>A0A840G940_RHOTE</name>
<accession>A0A840G940</accession>
<evidence type="ECO:0000256" key="1">
    <source>
        <dbReference type="SAM" id="Phobius"/>
    </source>
</evidence>
<reference evidence="2 3" key="1">
    <citation type="submission" date="2020-08" db="EMBL/GenBank/DDBJ databases">
        <title>Genome sequencing of Purple Non-Sulfur Bacteria from various extreme environments.</title>
        <authorList>
            <person name="Mayer M."/>
        </authorList>
    </citation>
    <scope>NUCLEOTIDE SEQUENCE [LARGE SCALE GENOMIC DNA]</scope>
    <source>
        <strain evidence="2 3">2761</strain>
    </source>
</reference>
<dbReference type="AlphaFoldDB" id="A0A840G940"/>
<dbReference type="Proteomes" id="UP000587070">
    <property type="component" value="Unassembled WGS sequence"/>
</dbReference>
<keyword evidence="3" id="KW-1185">Reference proteome</keyword>
<organism evidence="2 3">
    <name type="scientific">Rhodocyclus tenuis</name>
    <name type="common">Rhodospirillum tenue</name>
    <dbReference type="NCBI Taxonomy" id="1066"/>
    <lineage>
        <taxon>Bacteria</taxon>
        <taxon>Pseudomonadati</taxon>
        <taxon>Pseudomonadota</taxon>
        <taxon>Betaproteobacteria</taxon>
        <taxon>Rhodocyclales</taxon>
        <taxon>Rhodocyclaceae</taxon>
        <taxon>Rhodocyclus</taxon>
    </lineage>
</organism>
<gene>
    <name evidence="2" type="ORF">GGD90_002758</name>
</gene>
<protein>
    <submittedName>
        <fullName evidence="2">Uncharacterized protein</fullName>
    </submittedName>
</protein>
<sequence>MTPIQIVNHYGVIRRLVLAVAICMTWEVSRWSMAYATGNAARPGLETAAVLAAVQAPITLFAGSVFRAYLASRSAA</sequence>
<dbReference type="RefSeq" id="WP_153117391.1">
    <property type="nucleotide sequence ID" value="NZ_JACIGE010000010.1"/>
</dbReference>
<keyword evidence="1" id="KW-0812">Transmembrane</keyword>
<feature type="transmembrane region" description="Helical" evidence="1">
    <location>
        <begin position="49"/>
        <end position="70"/>
    </location>
</feature>
<evidence type="ECO:0000313" key="3">
    <source>
        <dbReference type="Proteomes" id="UP000587070"/>
    </source>
</evidence>